<sequence>MSTYFSRLKLSVQDPLKLKDLTYKFFVINNTTKKTTTFEGNFDEQGLTGWTEIYNLNTSLIYSVYFRGEVLQKIAVKAYSDKKTHSTFTIKTTTEITKNLKENIKEIYLNDGEVAWYLIKKTETMLDWSKRVFKKPLIASDWDTLKANNPHISNIAPIRLLTPGMVVILSNSTSAKELQKYKNDAQKAHTNIELMKKDKNFDAEFFAQNYEFFYDALIDTRTEITYKNIFENNDHPLVQKFEKPSNDSGIAWGAIAKGGIDATLAFHEGTATRMNKIHGQLALKMAEERAKGSGLANPKNFKAFRHKYSDLYKQLDHEYSKGIFKWDQSIKTNNMRRMISQSSLARGTTYKGGMKEYVEKMAELGRMSKVIKGGGYLFLAIDVYNAGDAIANAKPEEKTKTTVVEVSKIAGGIAGGAAGTFIVLTVATGGTSLVVLGLAATLSAGLGWYGGEKGGEIGEAIYNQLENIKK</sequence>
<name>R9AVI8_9GAMM</name>
<dbReference type="OrthoDB" id="6678021at2"/>
<reference evidence="1 2" key="1">
    <citation type="submission" date="2013-03" db="EMBL/GenBank/DDBJ databases">
        <title>The Genome Sequence of Acinetobacter sp. CIP 110321.</title>
        <authorList>
            <consortium name="The Broad Institute Genome Sequencing Platform"/>
            <consortium name="The Broad Institute Genome Sequencing Center for Infectious Disease"/>
            <person name="Cerqueira G."/>
            <person name="Feldgarden M."/>
            <person name="Courvalin P."/>
            <person name="Perichon B."/>
            <person name="Grillot-Courvalin C."/>
            <person name="Clermont D."/>
            <person name="Rocha E."/>
            <person name="Yoon E.-J."/>
            <person name="Nemec A."/>
            <person name="Walker B."/>
            <person name="Young S.K."/>
            <person name="Zeng Q."/>
            <person name="Gargeya S."/>
            <person name="Fitzgerald M."/>
            <person name="Haas B."/>
            <person name="Abouelleil A."/>
            <person name="Alvarado L."/>
            <person name="Arachchi H.M."/>
            <person name="Berlin A.M."/>
            <person name="Chapman S.B."/>
            <person name="Dewar J."/>
            <person name="Goldberg J."/>
            <person name="Griggs A."/>
            <person name="Gujja S."/>
            <person name="Hansen M."/>
            <person name="Howarth C."/>
            <person name="Imamovic A."/>
            <person name="Larimer J."/>
            <person name="McCowan C."/>
            <person name="Murphy C."/>
            <person name="Neiman D."/>
            <person name="Pearson M."/>
            <person name="Priest M."/>
            <person name="Roberts A."/>
            <person name="Saif S."/>
            <person name="Shea T."/>
            <person name="Sisk P."/>
            <person name="Sykes S."/>
            <person name="Wortman J."/>
            <person name="Nusbaum C."/>
            <person name="Birren B."/>
        </authorList>
    </citation>
    <scope>NUCLEOTIDE SEQUENCE [LARGE SCALE GENOMIC DNA]</scope>
    <source>
        <strain evidence="1 2">CIP 110321</strain>
    </source>
</reference>
<dbReference type="PATRIC" id="fig|1217699.3.peg.2459"/>
<dbReference type="RefSeq" id="WP_016164136.1">
    <property type="nucleotide sequence ID" value="NZ_JAKZGC010000001.1"/>
</dbReference>
<dbReference type="Proteomes" id="UP000016203">
    <property type="component" value="Unassembled WGS sequence"/>
</dbReference>
<comment type="caution">
    <text evidence="1">The sequence shown here is derived from an EMBL/GenBank/DDBJ whole genome shotgun (WGS) entry which is preliminary data.</text>
</comment>
<evidence type="ECO:0008006" key="3">
    <source>
        <dbReference type="Google" id="ProtNLM"/>
    </source>
</evidence>
<gene>
    <name evidence="1" type="ORF">F896_02518</name>
</gene>
<dbReference type="HOGENOM" id="CLU_580918_0_0_6"/>
<accession>R9AVI8</accession>
<dbReference type="AlphaFoldDB" id="R9AVI8"/>
<protein>
    <recommendedName>
        <fullName evidence="3">LysM domain-containing protein</fullName>
    </recommendedName>
</protein>
<organism evidence="1 2">
    <name type="scientific">Acinetobacter genomosp. 15BJ</name>
    <dbReference type="NCBI Taxonomy" id="106651"/>
    <lineage>
        <taxon>Bacteria</taxon>
        <taxon>Pseudomonadati</taxon>
        <taxon>Pseudomonadota</taxon>
        <taxon>Gammaproteobacteria</taxon>
        <taxon>Moraxellales</taxon>
        <taxon>Moraxellaceae</taxon>
        <taxon>Acinetobacter</taxon>
    </lineage>
</organism>
<evidence type="ECO:0000313" key="1">
    <source>
        <dbReference type="EMBL" id="EOR06060.1"/>
    </source>
</evidence>
<dbReference type="EMBL" id="AQFL01000014">
    <property type="protein sequence ID" value="EOR06060.1"/>
    <property type="molecule type" value="Genomic_DNA"/>
</dbReference>
<evidence type="ECO:0000313" key="2">
    <source>
        <dbReference type="Proteomes" id="UP000016203"/>
    </source>
</evidence>
<proteinExistence type="predicted"/>